<name>A0A1H4BXL2_9FLAO</name>
<gene>
    <name evidence="1" type="ORF">SAMN05443667_105122</name>
</gene>
<dbReference type="InterPro" id="IPR012338">
    <property type="entry name" value="Beta-lactam/transpept-like"/>
</dbReference>
<dbReference type="EMBL" id="FNRD01000005">
    <property type="protein sequence ID" value="SEA52878.1"/>
    <property type="molecule type" value="Genomic_DNA"/>
</dbReference>
<accession>A0A1H4BXL2</accession>
<evidence type="ECO:0000313" key="2">
    <source>
        <dbReference type="Proteomes" id="UP000198951"/>
    </source>
</evidence>
<keyword evidence="2" id="KW-1185">Reference proteome</keyword>
<organism evidence="1 2">
    <name type="scientific">Flavobacterium gillisiae</name>
    <dbReference type="NCBI Taxonomy" id="150146"/>
    <lineage>
        <taxon>Bacteria</taxon>
        <taxon>Pseudomonadati</taxon>
        <taxon>Bacteroidota</taxon>
        <taxon>Flavobacteriia</taxon>
        <taxon>Flavobacteriales</taxon>
        <taxon>Flavobacteriaceae</taxon>
        <taxon>Flavobacterium</taxon>
    </lineage>
</organism>
<dbReference type="STRING" id="150146.SAMN05443667_105122"/>
<reference evidence="2" key="1">
    <citation type="submission" date="2016-10" db="EMBL/GenBank/DDBJ databases">
        <authorList>
            <person name="Varghese N."/>
            <person name="Submissions S."/>
        </authorList>
    </citation>
    <scope>NUCLEOTIDE SEQUENCE [LARGE SCALE GENOMIC DNA]</scope>
    <source>
        <strain evidence="2">DSM 22376</strain>
    </source>
</reference>
<evidence type="ECO:0000313" key="1">
    <source>
        <dbReference type="EMBL" id="SEA52878.1"/>
    </source>
</evidence>
<dbReference type="Gene3D" id="3.40.710.10">
    <property type="entry name" value="DD-peptidase/beta-lactamase superfamily"/>
    <property type="match status" value="1"/>
</dbReference>
<protein>
    <submittedName>
        <fullName evidence="1">Uncharacterized protein</fullName>
    </submittedName>
</protein>
<dbReference type="Proteomes" id="UP000198951">
    <property type="component" value="Unassembled WGS sequence"/>
</dbReference>
<dbReference type="AlphaFoldDB" id="A0A1H4BXL2"/>
<sequence length="198" mass="22788">MYCHFRDEGISKYEKFIAFENKLNWDVREVGYRKKQLDLQEALLYSNNNSFLNAASKVGLENSLQFLAKTFNRESNEFYPSSLLGATKNGISLYELALSYSSFFTPNNLSESKIECLSILNRIFSDKLGFNVENAFLKTGTTNGNKERFAVLGNPDLTFAVLRNENPINDRSKEGGFIKQISRSFILYFKTNKNYVWI</sequence>
<dbReference type="SUPFAM" id="SSF56601">
    <property type="entry name" value="beta-lactamase/transpeptidase-like"/>
    <property type="match status" value="1"/>
</dbReference>
<proteinExistence type="predicted"/>